<dbReference type="InterPro" id="IPR036291">
    <property type="entry name" value="NAD(P)-bd_dom_sf"/>
</dbReference>
<evidence type="ECO:0000256" key="2">
    <source>
        <dbReference type="ARBA" id="ARBA00022840"/>
    </source>
</evidence>
<dbReference type="Gene3D" id="3.40.50.720">
    <property type="entry name" value="NAD(P)-binding Rossmann-like Domain"/>
    <property type="match status" value="1"/>
</dbReference>
<dbReference type="InterPro" id="IPR003593">
    <property type="entry name" value="AAA+_ATPase"/>
</dbReference>
<keyword evidence="9" id="KW-1185">Reference proteome</keyword>
<dbReference type="Gene3D" id="3.40.50.300">
    <property type="entry name" value="P-loop containing nucleotide triphosphate hydrolases"/>
    <property type="match status" value="1"/>
</dbReference>
<evidence type="ECO:0000313" key="9">
    <source>
        <dbReference type="Proteomes" id="UP001549167"/>
    </source>
</evidence>
<dbReference type="CDD" id="cd00130">
    <property type="entry name" value="PAS"/>
    <property type="match status" value="2"/>
</dbReference>
<dbReference type="PROSITE" id="PS00688">
    <property type="entry name" value="SIGMA54_INTERACT_3"/>
    <property type="match status" value="1"/>
</dbReference>
<feature type="domain" description="PAS" evidence="7">
    <location>
        <begin position="115"/>
        <end position="185"/>
    </location>
</feature>
<protein>
    <submittedName>
        <fullName evidence="8">PAS domain S-box-containing protein</fullName>
    </submittedName>
</protein>
<sequence>MQKVLIVGAGQGGTALIHLFEQSDMIRVQAVADIDQQAPGFQLAQQKGINTYESYLGALNEPLDIIVETTGKEDVFDDLKQHKSKQSVLIPGTVAHMIYNLLNERESLLNELKKETDSRKLLLDSIHDGMIVIDLNHHVTYVNEAAEIILDFNKPDMVGQPIEDIIADSHLPNVMRTKEKELNQSLHLHNGKRIITTRIPLMTNTGELLGAFAVFKDITEVVELAEEITDLKNIQTMLEAIIQSSEEAISVVDENGRGILINPAYTNITGLNENDVIGKPATTDISEGESMHMQVLRTRRPVRGARMKVGPSKRDVLVNAAPILVDGVLKGSVGVIHDLSEIESLSSELKKARQIIRNLEAKYTFDDIIAHSTEMSLALDQAKIGAKTPVTVLLRGESGTGKELIAHAIHNESERKHYKFIRVNCAAMDEDALEKSLFGDAYGPPEQQKGLIEEAHNGSLFLDEIGDLSVHLQARILHLLEHQEVTRVGSQEPRNVNVRIIAATNVNLERAMMEQEFREDLFYRLNRLPIMIAPLRERKVDIEPLVDHLITRLNADYGRHVQSIQPEALKRLRDYDFPGNVRELENIIGRAMISMDQNKTEIADHHLPSLRKQTWDELDLFNEPEQSDTMPLQDALDEFEKQLILETLEKNNYIKSKTAKQLNISIRNLYYKMEKHNLGKHVQG</sequence>
<dbReference type="InterPro" id="IPR013767">
    <property type="entry name" value="PAS_fold"/>
</dbReference>
<dbReference type="Gene3D" id="1.10.8.60">
    <property type="match status" value="1"/>
</dbReference>
<dbReference type="InterPro" id="IPR025944">
    <property type="entry name" value="Sigma_54_int_dom_CS"/>
</dbReference>
<dbReference type="Gene3D" id="3.30.450.20">
    <property type="entry name" value="PAS domain"/>
    <property type="match status" value="2"/>
</dbReference>
<evidence type="ECO:0000256" key="1">
    <source>
        <dbReference type="ARBA" id="ARBA00022741"/>
    </source>
</evidence>
<dbReference type="Pfam" id="PF00158">
    <property type="entry name" value="Sigma54_activat"/>
    <property type="match status" value="1"/>
</dbReference>
<evidence type="ECO:0000256" key="5">
    <source>
        <dbReference type="ARBA" id="ARBA00023163"/>
    </source>
</evidence>
<dbReference type="Pfam" id="PF25601">
    <property type="entry name" value="AAA_lid_14"/>
    <property type="match status" value="1"/>
</dbReference>
<feature type="domain" description="Sigma-54 factor interaction" evidence="6">
    <location>
        <begin position="368"/>
        <end position="593"/>
    </location>
</feature>
<dbReference type="PROSITE" id="PS00676">
    <property type="entry name" value="SIGMA54_INTERACT_2"/>
    <property type="match status" value="1"/>
</dbReference>
<dbReference type="CDD" id="cd00009">
    <property type="entry name" value="AAA"/>
    <property type="match status" value="1"/>
</dbReference>
<dbReference type="EMBL" id="JBEPMX010000001">
    <property type="protein sequence ID" value="MET3682421.1"/>
    <property type="molecule type" value="Genomic_DNA"/>
</dbReference>
<gene>
    <name evidence="8" type="ORF">ABID56_000500</name>
</gene>
<comment type="caution">
    <text evidence="8">The sequence shown here is derived from an EMBL/GenBank/DDBJ whole genome shotgun (WGS) entry which is preliminary data.</text>
</comment>
<dbReference type="NCBIfam" id="TIGR00229">
    <property type="entry name" value="sensory_box"/>
    <property type="match status" value="2"/>
</dbReference>
<dbReference type="InterPro" id="IPR025943">
    <property type="entry name" value="Sigma_54_int_dom_ATP-bd_2"/>
</dbReference>
<dbReference type="InterPro" id="IPR027417">
    <property type="entry name" value="P-loop_NTPase"/>
</dbReference>
<dbReference type="SMART" id="SM00382">
    <property type="entry name" value="AAA"/>
    <property type="match status" value="1"/>
</dbReference>
<dbReference type="Pfam" id="PF00989">
    <property type="entry name" value="PAS"/>
    <property type="match status" value="1"/>
</dbReference>
<evidence type="ECO:0000259" key="7">
    <source>
        <dbReference type="PROSITE" id="PS50112"/>
    </source>
</evidence>
<evidence type="ECO:0000313" key="8">
    <source>
        <dbReference type="EMBL" id="MET3682421.1"/>
    </source>
</evidence>
<dbReference type="Proteomes" id="UP001549167">
    <property type="component" value="Unassembled WGS sequence"/>
</dbReference>
<name>A0ABV2KUZ2_9BACI</name>
<dbReference type="InterPro" id="IPR058031">
    <property type="entry name" value="AAA_lid_NorR"/>
</dbReference>
<dbReference type="InterPro" id="IPR025662">
    <property type="entry name" value="Sigma_54_int_dom_ATP-bd_1"/>
</dbReference>
<feature type="domain" description="PAS" evidence="7">
    <location>
        <begin position="234"/>
        <end position="285"/>
    </location>
</feature>
<dbReference type="PANTHER" id="PTHR32071:SF121">
    <property type="entry name" value="SIGMA L-DEPENDENT TRANSCRIPTIONAL REGULATOR YQIR-RELATED"/>
    <property type="match status" value="1"/>
</dbReference>
<dbReference type="SUPFAM" id="SSF55785">
    <property type="entry name" value="PYP-like sensor domain (PAS domain)"/>
    <property type="match status" value="2"/>
</dbReference>
<organism evidence="8 9">
    <name type="scientific">Alkalibacillus flavidus</name>
    <dbReference type="NCBI Taxonomy" id="546021"/>
    <lineage>
        <taxon>Bacteria</taxon>
        <taxon>Bacillati</taxon>
        <taxon>Bacillota</taxon>
        <taxon>Bacilli</taxon>
        <taxon>Bacillales</taxon>
        <taxon>Bacillaceae</taxon>
        <taxon>Alkalibacillus</taxon>
    </lineage>
</organism>
<reference evidence="8 9" key="1">
    <citation type="submission" date="2024-06" db="EMBL/GenBank/DDBJ databases">
        <title>Genomic Encyclopedia of Type Strains, Phase IV (KMG-IV): sequencing the most valuable type-strain genomes for metagenomic binning, comparative biology and taxonomic classification.</title>
        <authorList>
            <person name="Goeker M."/>
        </authorList>
    </citation>
    <scope>NUCLEOTIDE SEQUENCE [LARGE SCALE GENOMIC DNA]</scope>
    <source>
        <strain evidence="8 9">DSM 23520</strain>
    </source>
</reference>
<dbReference type="Pfam" id="PF13426">
    <property type="entry name" value="PAS_9"/>
    <property type="match status" value="1"/>
</dbReference>
<dbReference type="SMART" id="SM00091">
    <property type="entry name" value="PAS"/>
    <property type="match status" value="2"/>
</dbReference>
<dbReference type="InterPro" id="IPR035965">
    <property type="entry name" value="PAS-like_dom_sf"/>
</dbReference>
<keyword evidence="1" id="KW-0547">Nucleotide-binding</keyword>
<keyword evidence="4" id="KW-0238">DNA-binding</keyword>
<dbReference type="InterPro" id="IPR000014">
    <property type="entry name" value="PAS"/>
</dbReference>
<dbReference type="InterPro" id="IPR009057">
    <property type="entry name" value="Homeodomain-like_sf"/>
</dbReference>
<evidence type="ECO:0000259" key="6">
    <source>
        <dbReference type="PROSITE" id="PS50045"/>
    </source>
</evidence>
<dbReference type="Pfam" id="PF02954">
    <property type="entry name" value="HTH_8"/>
    <property type="match status" value="1"/>
</dbReference>
<accession>A0ABV2KUZ2</accession>
<dbReference type="SUPFAM" id="SSF52540">
    <property type="entry name" value="P-loop containing nucleoside triphosphate hydrolases"/>
    <property type="match status" value="1"/>
</dbReference>
<dbReference type="PANTHER" id="PTHR32071">
    <property type="entry name" value="TRANSCRIPTIONAL REGULATORY PROTEIN"/>
    <property type="match status" value="1"/>
</dbReference>
<dbReference type="InterPro" id="IPR002078">
    <property type="entry name" value="Sigma_54_int"/>
</dbReference>
<dbReference type="PROSITE" id="PS50112">
    <property type="entry name" value="PAS"/>
    <property type="match status" value="2"/>
</dbReference>
<evidence type="ECO:0000256" key="3">
    <source>
        <dbReference type="ARBA" id="ARBA00023015"/>
    </source>
</evidence>
<dbReference type="SUPFAM" id="SSF46689">
    <property type="entry name" value="Homeodomain-like"/>
    <property type="match status" value="1"/>
</dbReference>
<dbReference type="PRINTS" id="PR01590">
    <property type="entry name" value="HTHFIS"/>
</dbReference>
<dbReference type="PROSITE" id="PS00675">
    <property type="entry name" value="SIGMA54_INTERACT_1"/>
    <property type="match status" value="1"/>
</dbReference>
<dbReference type="Gene3D" id="1.10.10.60">
    <property type="entry name" value="Homeodomain-like"/>
    <property type="match status" value="1"/>
</dbReference>
<keyword evidence="5" id="KW-0804">Transcription</keyword>
<keyword evidence="3" id="KW-0805">Transcription regulation</keyword>
<dbReference type="SUPFAM" id="SSF51735">
    <property type="entry name" value="NAD(P)-binding Rossmann-fold domains"/>
    <property type="match status" value="1"/>
</dbReference>
<dbReference type="InterPro" id="IPR002197">
    <property type="entry name" value="HTH_Fis"/>
</dbReference>
<dbReference type="RefSeq" id="WP_354218970.1">
    <property type="nucleotide sequence ID" value="NZ_JBEPMX010000001.1"/>
</dbReference>
<evidence type="ECO:0000256" key="4">
    <source>
        <dbReference type="ARBA" id="ARBA00023125"/>
    </source>
</evidence>
<keyword evidence="2" id="KW-0067">ATP-binding</keyword>
<proteinExistence type="predicted"/>
<dbReference type="PROSITE" id="PS50045">
    <property type="entry name" value="SIGMA54_INTERACT_4"/>
    <property type="match status" value="1"/>
</dbReference>